<evidence type="ECO:0000259" key="11">
    <source>
        <dbReference type="PROSITE" id="PS50093"/>
    </source>
</evidence>
<dbReference type="InterPro" id="IPR008979">
    <property type="entry name" value="Galactose-bd-like_sf"/>
</dbReference>
<dbReference type="PROSITE" id="PS50093">
    <property type="entry name" value="PKD"/>
    <property type="match status" value="2"/>
</dbReference>
<accession>A0A934UK50</accession>
<dbReference type="SUPFAM" id="SSF49785">
    <property type="entry name" value="Galactose-binding domain-like"/>
    <property type="match status" value="3"/>
</dbReference>
<gene>
    <name evidence="12" type="ORF">I5M07_09595</name>
</gene>
<proteinExistence type="inferred from homology"/>
<dbReference type="NCBIfam" id="TIGR04183">
    <property type="entry name" value="Por_Secre_tail"/>
    <property type="match status" value="1"/>
</dbReference>
<dbReference type="RefSeq" id="WP_200106220.1">
    <property type="nucleotide sequence ID" value="NZ_JAEHFV010000003.1"/>
</dbReference>
<keyword evidence="8" id="KW-0325">Glycoprotein</keyword>
<evidence type="ECO:0000256" key="7">
    <source>
        <dbReference type="ARBA" id="ARBA00023136"/>
    </source>
</evidence>
<evidence type="ECO:0000256" key="3">
    <source>
        <dbReference type="ARBA" id="ARBA00022692"/>
    </source>
</evidence>
<keyword evidence="4" id="KW-0732">Signal</keyword>
<dbReference type="Proteomes" id="UP000609172">
    <property type="component" value="Unassembled WGS sequence"/>
</dbReference>
<keyword evidence="3" id="KW-0812">Transmembrane</keyword>
<sequence>MVKQIVLFFIFFVSIVQSSHSQINFSQSNLNFSQNFNVPGFITGMSFGPDGRLYVIEIDGSIKILTIQRNSATNYNVTNMEIIEDIFTIQDHNDDGSMYNRSERETTGIAVGGTATSPVFYVSSSDIRIGAGNAGNGDSGLDTGLDTNSGVITRYSWNGITWDAVDIVRGLPRSEESHMVSGLQLATIKGIHYLLGCSGGFTNGGAPSTNFVYSCEFALSAAVLAIDLDKLNQLPISNDNGRNYIYDLPTLDDPTRPNSNGIDDPDDIGYNGKDINDPFGGNDGLNMAIIVPDGPVQILSPGYRNAYGAIVTESGALYVTDNGANPGWGGFPENEGTGNVTNNYNPVQPGDTSASGGEYINNQDHLQLITTNLDTYQFNSFYGGHPNPLRANPQGAGLYTDNSSVLGVAGSPIWRTKIYDPDGSKPNSTTNPNEGLPANWPPVQVANPVEGDWRGPGIDNPDGPDDNPVTIWETNTNPIDEYTASNFGGVLKGNLLAGHSGGKIKRVIVSEDGTSSILQPNFLSGIGGYILGLVCNGDNEIFPGTVWAGTTGGRIVVLEPQENGLVCLQPDRIDYDPEADYDSDGYTNQDEIDNGTDICNGGSQPSNDFDKIVGPPYISDYNDPDDDADGIPDSEDPFQLGNPQQPLNQAFTIPVLNDLFNNPNYLGGIFGLGMTGLMNNGDTGLNWLNWLDRRDDPHDPNPNDVLGGAPGIMTSHMTSGTALGLSNNQEKGYQYGVRVDSDTDPFTVIGGMNGFSGGSYRLYGNTAANNGELGFFIGDGTQSNYIKFVVTVNGFTVLQEIEDIPQTPINVPLAVEDRPLNNIRFYFVVNPQTGEVKLEYRIDSNPRIPITTVTAQGAILNAIQSSNKDLAVGFIGTSGASGVELEGSWDFLNVISQKPSIISEIPDVDKFTGADPESLDLRPYFTDDQGSEDLTFSIVQNSNNSVGTVITNNALNLTFPETIPASSNITIRATDADDNFIEQSFTVNVSPTSKYFLLRLNAGGSEVTHEGLLFEADKNFTGGRSYDNNSASVPDLYKTERSSLSQVFGYNIPVPNGDYTIILHFAEIYWGVPGRGPGGLGRRIFDVTMEGQLVLDNYDIFAEVGAQTGVTKSYTVTVTDGVVNLSFSTLAAVGGVNQPKLSALEILGSAYTSENGTPVAVISATPLKGSAPLTVNFSSANSTDDVGITSYLWDFGDGSINETMANPTHIYDDPGTYTAVLTVTDAEGIQDTKNILIEVTPSVNNFVLRLNAGGSTINHNGILFEADKNFTGGSTYNNNSALVPNLYKTERSGLSKVFGYNLPVPNGDYTVILHFAELYWGVPGRGPGGSGRRIFDVTIEGQLLLDNYDIFAEVGAQTIATKSFAVTVVDGVLNLSFSALAAIGGIDQPKISALEILGSAYTPENTPPVAVISATSLNGSAPLTVNFSSANSTDDVGITSYLWDFGDGSISETTANPTHIYDDSGTYTAVLTVTDAEGLQDTKSIIIEVTPPAKDFVLRLNAGGPTITHNGILYEADKNFTGGSTYNNNSALVPDLYKTERSGLSKVFSYNLPVPNGDYTVILHFAELYWGVPGRGPGGSGRRIFDVTMEGVLVLDNYDIFAEVGAQTVVTKSYPVTVVDGVLNLSFSALASVGGVDQAKLSALEIIGLASNSIANKTVNSSETKFNGSIQSSDNLIDDFKVNTTKGIKLFPNPTNSDVHILYGTNDFEIDSIELFDINGRLMTKHKAIDITIGSGSLKFNITGLAEGVYLIVFKTNLGKSYSKNLIIRE</sequence>
<dbReference type="PANTHER" id="PTHR13460">
    <property type="match status" value="1"/>
</dbReference>
<comment type="caution">
    <text evidence="12">The sequence shown here is derived from an EMBL/GenBank/DDBJ whole genome shotgun (WGS) entry which is preliminary data.</text>
</comment>
<evidence type="ECO:0000256" key="6">
    <source>
        <dbReference type="ARBA" id="ARBA00022989"/>
    </source>
</evidence>
<feature type="domain" description="PKD" evidence="11">
    <location>
        <begin position="1158"/>
        <end position="1244"/>
    </location>
</feature>
<dbReference type="GO" id="GO:0016020">
    <property type="term" value="C:membrane"/>
    <property type="evidence" value="ECO:0007669"/>
    <property type="project" value="TreeGrafter"/>
</dbReference>
<evidence type="ECO:0000256" key="5">
    <source>
        <dbReference type="ARBA" id="ARBA00022824"/>
    </source>
</evidence>
<dbReference type="Pfam" id="PF18962">
    <property type="entry name" value="Por_Secre_tail"/>
    <property type="match status" value="1"/>
</dbReference>
<dbReference type="InterPro" id="IPR022409">
    <property type="entry name" value="PKD/Chitinase_dom"/>
</dbReference>
<keyword evidence="13" id="KW-1185">Reference proteome</keyword>
<dbReference type="Pfam" id="PF11721">
    <property type="entry name" value="Malectin"/>
    <property type="match status" value="3"/>
</dbReference>
<dbReference type="InterPro" id="IPR000601">
    <property type="entry name" value="PKD_dom"/>
</dbReference>
<keyword evidence="6" id="KW-1133">Transmembrane helix</keyword>
<name>A0A934UK50_9FLAO</name>
<dbReference type="Pfam" id="PF18911">
    <property type="entry name" value="PKD_4"/>
    <property type="match status" value="2"/>
</dbReference>
<dbReference type="CDD" id="cd00146">
    <property type="entry name" value="PKD"/>
    <property type="match status" value="2"/>
</dbReference>
<feature type="region of interest" description="Disordered" evidence="10">
    <location>
        <begin position="418"/>
        <end position="439"/>
    </location>
</feature>
<dbReference type="InterPro" id="IPR039155">
    <property type="entry name" value="MLEC"/>
</dbReference>
<keyword evidence="9" id="KW-0119">Carbohydrate metabolism</keyword>
<dbReference type="InterPro" id="IPR026444">
    <property type="entry name" value="Secre_tail"/>
</dbReference>
<keyword evidence="5" id="KW-0256">Endoplasmic reticulum</keyword>
<reference evidence="12" key="1">
    <citation type="submission" date="2020-12" db="EMBL/GenBank/DDBJ databases">
        <title>Bacterial novel species Flavobacterium sp. SE-1-e isolated from soil.</title>
        <authorList>
            <person name="Jung H.-Y."/>
        </authorList>
    </citation>
    <scope>NUCLEOTIDE SEQUENCE</scope>
    <source>
        <strain evidence="12">SE-1-e</strain>
    </source>
</reference>
<dbReference type="GO" id="GO:0030246">
    <property type="term" value="F:carbohydrate binding"/>
    <property type="evidence" value="ECO:0007669"/>
    <property type="project" value="InterPro"/>
</dbReference>
<dbReference type="Gene3D" id="2.60.120.430">
    <property type="entry name" value="Galactose-binding lectin"/>
    <property type="match status" value="3"/>
</dbReference>
<evidence type="ECO:0000256" key="10">
    <source>
        <dbReference type="SAM" id="MobiDB-lite"/>
    </source>
</evidence>
<feature type="region of interest" description="Disordered" evidence="10">
    <location>
        <begin position="582"/>
        <end position="611"/>
    </location>
</feature>
<dbReference type="SMART" id="SM00089">
    <property type="entry name" value="PKD"/>
    <property type="match status" value="2"/>
</dbReference>
<evidence type="ECO:0000313" key="12">
    <source>
        <dbReference type="EMBL" id="MBK0370095.1"/>
    </source>
</evidence>
<dbReference type="PANTHER" id="PTHR13460:SF0">
    <property type="entry name" value="MALECTIN"/>
    <property type="match status" value="1"/>
</dbReference>
<protein>
    <submittedName>
        <fullName evidence="12">PKD domain-containing protein</fullName>
    </submittedName>
</protein>
<dbReference type="InterPro" id="IPR021720">
    <property type="entry name" value="Malectin_dom"/>
</dbReference>
<keyword evidence="7" id="KW-0472">Membrane</keyword>
<comment type="similarity">
    <text evidence="2">Belongs to the malectin family.</text>
</comment>
<organism evidence="12 13">
    <name type="scientific">Flavobacterium agrisoli</name>
    <dbReference type="NCBI Taxonomy" id="2793066"/>
    <lineage>
        <taxon>Bacteria</taxon>
        <taxon>Pseudomonadati</taxon>
        <taxon>Bacteroidota</taxon>
        <taxon>Flavobacteriia</taxon>
        <taxon>Flavobacteriales</taxon>
        <taxon>Flavobacteriaceae</taxon>
        <taxon>Flavobacterium</taxon>
    </lineage>
</organism>
<dbReference type="InterPro" id="IPR013783">
    <property type="entry name" value="Ig-like_fold"/>
</dbReference>
<dbReference type="Gene3D" id="2.60.40.10">
    <property type="entry name" value="Immunoglobulins"/>
    <property type="match status" value="2"/>
</dbReference>
<evidence type="ECO:0000256" key="4">
    <source>
        <dbReference type="ARBA" id="ARBA00022729"/>
    </source>
</evidence>
<dbReference type="EMBL" id="JAEHFV010000003">
    <property type="protein sequence ID" value="MBK0370095.1"/>
    <property type="molecule type" value="Genomic_DNA"/>
</dbReference>
<evidence type="ECO:0000313" key="13">
    <source>
        <dbReference type="Proteomes" id="UP000609172"/>
    </source>
</evidence>
<feature type="domain" description="PKD" evidence="11">
    <location>
        <begin position="1408"/>
        <end position="1490"/>
    </location>
</feature>
<evidence type="ECO:0000256" key="8">
    <source>
        <dbReference type="ARBA" id="ARBA00023180"/>
    </source>
</evidence>
<dbReference type="InterPro" id="IPR035986">
    <property type="entry name" value="PKD_dom_sf"/>
</dbReference>
<evidence type="ECO:0000256" key="9">
    <source>
        <dbReference type="ARBA" id="ARBA00023277"/>
    </source>
</evidence>
<evidence type="ECO:0000256" key="1">
    <source>
        <dbReference type="ARBA" id="ARBA00004115"/>
    </source>
</evidence>
<dbReference type="SUPFAM" id="SSF49299">
    <property type="entry name" value="PKD domain"/>
    <property type="match status" value="2"/>
</dbReference>
<comment type="subcellular location">
    <subcellularLocation>
        <location evidence="1">Endoplasmic reticulum membrane</location>
        <topology evidence="1">Single-pass type I membrane protein</topology>
    </subcellularLocation>
</comment>
<evidence type="ECO:0000256" key="2">
    <source>
        <dbReference type="ARBA" id="ARBA00009141"/>
    </source>
</evidence>